<feature type="compositionally biased region" description="Polar residues" evidence="8">
    <location>
        <begin position="1675"/>
        <end position="1692"/>
    </location>
</feature>
<dbReference type="InterPro" id="IPR050401">
    <property type="entry name" value="Cyclic_nucleotide_synthase"/>
</dbReference>
<dbReference type="Gene3D" id="3.30.450.20">
    <property type="entry name" value="PAS domain"/>
    <property type="match status" value="1"/>
</dbReference>
<dbReference type="GO" id="GO:0007168">
    <property type="term" value="P:receptor guanylyl cyclase signaling pathway"/>
    <property type="evidence" value="ECO:0007669"/>
    <property type="project" value="TreeGrafter"/>
</dbReference>
<evidence type="ECO:0000259" key="11">
    <source>
        <dbReference type="PROSITE" id="PS50125"/>
    </source>
</evidence>
<evidence type="ECO:0000256" key="6">
    <source>
        <dbReference type="ARBA" id="ARBA00023239"/>
    </source>
</evidence>
<dbReference type="RefSeq" id="XP_044567394.1">
    <property type="nucleotide sequence ID" value="XM_044702039.1"/>
</dbReference>
<dbReference type="GO" id="GO:0004016">
    <property type="term" value="F:adenylate cyclase activity"/>
    <property type="evidence" value="ECO:0007669"/>
    <property type="project" value="TreeGrafter"/>
</dbReference>
<evidence type="ECO:0000256" key="7">
    <source>
        <dbReference type="RuleBase" id="RU000405"/>
    </source>
</evidence>
<reference evidence="12 13" key="1">
    <citation type="journal article" date="2019" name="Sci. Rep.">
        <title>Nanopore sequencing improves the draft genome of the human pathogenic amoeba Naegleria fowleri.</title>
        <authorList>
            <person name="Liechti N."/>
            <person name="Schurch N."/>
            <person name="Bruggmann R."/>
            <person name="Wittwer M."/>
        </authorList>
    </citation>
    <scope>NUCLEOTIDE SEQUENCE [LARGE SCALE GENOMIC DNA]</scope>
    <source>
        <strain evidence="12 13">ATCC 30894</strain>
    </source>
</reference>
<keyword evidence="3" id="KW-0547">Nucleotide-binding</keyword>
<feature type="transmembrane region" description="Helical" evidence="9">
    <location>
        <begin position="62"/>
        <end position="82"/>
    </location>
</feature>
<dbReference type="Gene3D" id="3.30.70.1230">
    <property type="entry name" value="Nucleotide cyclase"/>
    <property type="match status" value="1"/>
</dbReference>
<evidence type="ECO:0000256" key="2">
    <source>
        <dbReference type="ARBA" id="ARBA00022692"/>
    </source>
</evidence>
<dbReference type="SUPFAM" id="SSF55073">
    <property type="entry name" value="Nucleotide cyclase"/>
    <property type="match status" value="1"/>
</dbReference>
<keyword evidence="4 9" id="KW-1133">Transmembrane helix</keyword>
<protein>
    <recommendedName>
        <fullName evidence="14">Guanylate cyclase domain-containing protein</fullName>
    </recommendedName>
</protein>
<dbReference type="GO" id="GO:0005886">
    <property type="term" value="C:plasma membrane"/>
    <property type="evidence" value="ECO:0007669"/>
    <property type="project" value="TreeGrafter"/>
</dbReference>
<keyword evidence="2 9" id="KW-0812">Transmembrane</keyword>
<evidence type="ECO:0000256" key="9">
    <source>
        <dbReference type="SAM" id="Phobius"/>
    </source>
</evidence>
<dbReference type="Pfam" id="PF13426">
    <property type="entry name" value="PAS_9"/>
    <property type="match status" value="1"/>
</dbReference>
<dbReference type="GO" id="GO:0001653">
    <property type="term" value="F:peptide receptor activity"/>
    <property type="evidence" value="ECO:0007669"/>
    <property type="project" value="TreeGrafter"/>
</dbReference>
<dbReference type="PANTHER" id="PTHR11920">
    <property type="entry name" value="GUANYLYL CYCLASE"/>
    <property type="match status" value="1"/>
</dbReference>
<dbReference type="InterPro" id="IPR035965">
    <property type="entry name" value="PAS-like_dom_sf"/>
</dbReference>
<comment type="subcellular location">
    <subcellularLocation>
        <location evidence="1">Membrane</location>
    </subcellularLocation>
</comment>
<keyword evidence="5 9" id="KW-0472">Membrane</keyword>
<evidence type="ECO:0008006" key="14">
    <source>
        <dbReference type="Google" id="ProtNLM"/>
    </source>
</evidence>
<dbReference type="InterPro" id="IPR057352">
    <property type="entry name" value="TPR_TmcB/C"/>
</dbReference>
<feature type="domain" description="Guanylate cyclase" evidence="11">
    <location>
        <begin position="1480"/>
        <end position="1611"/>
    </location>
</feature>
<feature type="transmembrane region" description="Helical" evidence="9">
    <location>
        <begin position="953"/>
        <end position="977"/>
    </location>
</feature>
<dbReference type="InterPro" id="IPR029787">
    <property type="entry name" value="Nucleotide_cyclase"/>
</dbReference>
<proteinExistence type="inferred from homology"/>
<dbReference type="InterPro" id="IPR000014">
    <property type="entry name" value="PAS"/>
</dbReference>
<evidence type="ECO:0000313" key="13">
    <source>
        <dbReference type="Proteomes" id="UP000444721"/>
    </source>
</evidence>
<dbReference type="CDD" id="cd07302">
    <property type="entry name" value="CHD"/>
    <property type="match status" value="1"/>
</dbReference>
<feature type="transmembrane region" description="Helical" evidence="9">
    <location>
        <begin position="333"/>
        <end position="356"/>
    </location>
</feature>
<dbReference type="EMBL" id="VFQX01000009">
    <property type="protein sequence ID" value="KAF0982681.1"/>
    <property type="molecule type" value="Genomic_DNA"/>
</dbReference>
<dbReference type="VEuPathDB" id="AmoebaDB:NF0000490"/>
<feature type="transmembrane region" description="Helical" evidence="9">
    <location>
        <begin position="302"/>
        <end position="321"/>
    </location>
</feature>
<dbReference type="SMART" id="SM00044">
    <property type="entry name" value="CYCc"/>
    <property type="match status" value="1"/>
</dbReference>
<feature type="transmembrane region" description="Helical" evidence="9">
    <location>
        <begin position="269"/>
        <end position="290"/>
    </location>
</feature>
<dbReference type="GO" id="GO:0000166">
    <property type="term" value="F:nucleotide binding"/>
    <property type="evidence" value="ECO:0007669"/>
    <property type="project" value="UniProtKB-KW"/>
</dbReference>
<feature type="transmembrane region" description="Helical" evidence="9">
    <location>
        <begin position="149"/>
        <end position="169"/>
    </location>
</feature>
<dbReference type="PROSITE" id="PS00452">
    <property type="entry name" value="GUANYLATE_CYCLASE_1"/>
    <property type="match status" value="1"/>
</dbReference>
<dbReference type="Pfam" id="PF00211">
    <property type="entry name" value="Guanylate_cyc"/>
    <property type="match status" value="1"/>
</dbReference>
<dbReference type="NCBIfam" id="TIGR00229">
    <property type="entry name" value="sensory_box"/>
    <property type="match status" value="1"/>
</dbReference>
<dbReference type="GO" id="GO:0035556">
    <property type="term" value="P:intracellular signal transduction"/>
    <property type="evidence" value="ECO:0007669"/>
    <property type="project" value="InterPro"/>
</dbReference>
<comment type="caution">
    <text evidence="12">The sequence shown here is derived from an EMBL/GenBank/DDBJ whole genome shotgun (WGS) entry which is preliminary data.</text>
</comment>
<evidence type="ECO:0000256" key="4">
    <source>
        <dbReference type="ARBA" id="ARBA00022989"/>
    </source>
</evidence>
<dbReference type="PANTHER" id="PTHR11920:SF335">
    <property type="entry name" value="GUANYLATE CYCLASE"/>
    <property type="match status" value="1"/>
</dbReference>
<evidence type="ECO:0000313" key="12">
    <source>
        <dbReference type="EMBL" id="KAF0982681.1"/>
    </source>
</evidence>
<dbReference type="VEuPathDB" id="AmoebaDB:FDP41_011611"/>
<dbReference type="Pfam" id="PF25474">
    <property type="entry name" value="TPR_TmcB"/>
    <property type="match status" value="1"/>
</dbReference>
<evidence type="ECO:0000259" key="10">
    <source>
        <dbReference type="PROSITE" id="PS50112"/>
    </source>
</evidence>
<evidence type="ECO:0000256" key="3">
    <source>
        <dbReference type="ARBA" id="ARBA00022741"/>
    </source>
</evidence>
<feature type="transmembrane region" description="Helical" evidence="9">
    <location>
        <begin position="1226"/>
        <end position="1259"/>
    </location>
</feature>
<feature type="transmembrane region" description="Helical" evidence="9">
    <location>
        <begin position="203"/>
        <end position="223"/>
    </location>
</feature>
<accession>A0A6A5C6G9</accession>
<comment type="similarity">
    <text evidence="7">Belongs to the adenylyl cyclase class-4/guanylyl cyclase family.</text>
</comment>
<dbReference type="CDD" id="cd00130">
    <property type="entry name" value="PAS"/>
    <property type="match status" value="1"/>
</dbReference>
<dbReference type="InterPro" id="IPR018297">
    <property type="entry name" value="A/G_cyclase_CS"/>
</dbReference>
<dbReference type="Proteomes" id="UP000444721">
    <property type="component" value="Unassembled WGS sequence"/>
</dbReference>
<dbReference type="GO" id="GO:0004383">
    <property type="term" value="F:guanylate cyclase activity"/>
    <property type="evidence" value="ECO:0007669"/>
    <property type="project" value="TreeGrafter"/>
</dbReference>
<gene>
    <name evidence="12" type="ORF">FDP41_011611</name>
</gene>
<feature type="transmembrane region" description="Helical" evidence="9">
    <location>
        <begin position="732"/>
        <end position="754"/>
    </location>
</feature>
<dbReference type="InterPro" id="IPR001054">
    <property type="entry name" value="A/G_cyclase"/>
</dbReference>
<feature type="transmembrane region" description="Helical" evidence="9">
    <location>
        <begin position="1025"/>
        <end position="1048"/>
    </location>
</feature>
<dbReference type="OrthoDB" id="10253710at2759"/>
<dbReference type="PROSITE" id="PS50125">
    <property type="entry name" value="GUANYLATE_CYCLASE_2"/>
    <property type="match status" value="1"/>
</dbReference>
<feature type="region of interest" description="Disordered" evidence="8">
    <location>
        <begin position="1673"/>
        <end position="1696"/>
    </location>
</feature>
<evidence type="ECO:0000256" key="5">
    <source>
        <dbReference type="ARBA" id="ARBA00023136"/>
    </source>
</evidence>
<dbReference type="VEuPathDB" id="AmoebaDB:NfTy_017730"/>
<organism evidence="12 13">
    <name type="scientific">Naegleria fowleri</name>
    <name type="common">Brain eating amoeba</name>
    <dbReference type="NCBI Taxonomy" id="5763"/>
    <lineage>
        <taxon>Eukaryota</taxon>
        <taxon>Discoba</taxon>
        <taxon>Heterolobosea</taxon>
        <taxon>Tetramitia</taxon>
        <taxon>Eutetramitia</taxon>
        <taxon>Vahlkampfiidae</taxon>
        <taxon>Naegleria</taxon>
    </lineage>
</organism>
<keyword evidence="6 7" id="KW-0456">Lyase</keyword>
<dbReference type="PROSITE" id="PS50112">
    <property type="entry name" value="PAS"/>
    <property type="match status" value="1"/>
</dbReference>
<evidence type="ECO:0000256" key="1">
    <source>
        <dbReference type="ARBA" id="ARBA00004370"/>
    </source>
</evidence>
<sequence>MDPNHEGSALGSSVSNEANGNSSLYASLWLLIQQGFTRLVISMQASDPKVYGWKQKTISGLYYLYIFWVTLLLPTLGHYNWGEWGDWLFTVANYPITLSLDLVPYVAIVPIAAACIVLVLSTLVSFGLAMHAIFRSSKHLDRLKKTASLLGNIVHILSMIITFIFSSFIDCKSTELVAIEGYDEKVNLLTRFDNVPCSSEGNIVLIVLVIISLLALLIINFLIVMINQESEQTIGGFFISDNGLTMAFLAVFNPFQLLAMYVIPEPYIYVRSIIHIFFTAILMILLVFYLPFYRRIENSAVFAMFGARMGAAIGALITSLVNTNRLSELGIGLSGMTIGLMLVGALLSFTGLEIYTRVIYNKVRGRFMISIKRAEALSSILRRSENLQENEKLPLKMLEKEASLVYQEFEEDGRLRHLNMFMKFSMKSTNKTEAEQITDVEIALSLIKGASLQKSFSDARLLLTCSLIVAYYWKNEVNSQVFATSLLKKAIKAKPNFIYKFLIAEREKEFEMIDNSHSFELKFFLERMDKNQTELFALHRSFWKEMTNDVLNLDKIEQTNRRASELMSECENTFNNLMAKHRNNKTVLRYYASYVEKFKFNKDLSQELYQEAMAIEDEEAKWKTRPNKKGGGKKNRVVPNFSMNFEEAPPPPSTKFADSNLKSFSFGAHRKSAVGGSTDFNDNFDDLENDNFERQSEMDLGSQRLDGVENNPQLKRENVLRSSLATPQQHSFQLITFFAFTIISFLIVAAGIVWNSIISKLVLTDIQAVQSACKPRMIPLYALKDLRILQTFDYLYGSNKNVAERDNFLNQTGYKSFKEFVATHQNRLGDAISFINKVRVMGQAGLFTAEMYSDYTSETREVVVPFVSVPNTNGMYNESYYASVSISEIVYSMMKHMTYFQNLDISQYSQTLSSYPFMYLWLNQDSLEKAFDNFCLSFIQRTQDKSELLSNSFFLFFVISNSIYAFLSIIYIIYISVNFSNLKTYVRLLEKNVPKDVVGKIYHNLGKQAEDETSIHLPKSILKPYMSASILGIVVICITVLCCGMFYMESSYNASSTFRTMQNIRDGTSALSAVQRIGFNVGEIYTYLMLNQSSINDPRLSTRKKISDLNTNLSSLKSTLVVSWNSLVYGKISDNKKSSVGISPKIDSYIQDAANCTSVTTGNNNITTCLGLEHLLEIYSQESSQNSADIFSAKADVHRLFLEHVSTYILGHGITQKLLLFLDSMVAVFSVSSVAYVISFSIVGCLLLLACCFGLYSIFNAHWNNIFHVRMMFNYIPLDLMDSEESMRNFIMYHTVPSRIFTTKRESKENAKNDDSKVRNILNAAVDGAVLCSHRGDIEIFNPAAQRMFGCKQSDFVGLPLFHLFDASNREKLNKVIEDIIKATKDTSTDAQGETIEVECIRKNNTKFPAKVNLFSTLFDNKPVVTCFIKDITSEKKQNALLAEEKKKSENLLRSILPEAVANRLKAGETFIAEKFNDITCFFSDMVGFTSISSGLNPTELVMMLNTVVNGFDSLTDKYQLEKIKTIGDAYFCVGGIGNTQSDHPERTLKFAIDIFHVLRAYNLENRKEFGHQINVRVGINTGGVVAGVIGTKKFAYDLWGDTINMASRMESTSLAGRIQISRSTYERVYDLGFEFEERSVEVKGKGNCNTYLLKAHHHVSALVTEEEVAAVSRGASSQNAPSSNNEYQDSIASKDSEQLEYQLLQKRDSE</sequence>
<keyword evidence="13" id="KW-1185">Reference proteome</keyword>
<dbReference type="SMART" id="SM00091">
    <property type="entry name" value="PAS"/>
    <property type="match status" value="1"/>
</dbReference>
<feature type="transmembrane region" description="Helical" evidence="9">
    <location>
        <begin position="102"/>
        <end position="128"/>
    </location>
</feature>
<dbReference type="OMA" id="NIHIVHS"/>
<evidence type="ECO:0000256" key="8">
    <source>
        <dbReference type="SAM" id="MobiDB-lite"/>
    </source>
</evidence>
<feature type="domain" description="PAS" evidence="10">
    <location>
        <begin position="1314"/>
        <end position="1384"/>
    </location>
</feature>
<dbReference type="VEuPathDB" id="AmoebaDB:NF0120100"/>
<dbReference type="SUPFAM" id="SSF55785">
    <property type="entry name" value="PYP-like sensor domain (PAS domain)"/>
    <property type="match status" value="1"/>
</dbReference>
<name>A0A6A5C6G9_NAEFO</name>
<dbReference type="GeneID" id="68118826"/>